<protein>
    <submittedName>
        <fullName evidence="2">Uncharacterized protein</fullName>
    </submittedName>
</protein>
<dbReference type="AlphaFoldDB" id="A0A4S4KXM9"/>
<evidence type="ECO:0000313" key="3">
    <source>
        <dbReference type="Proteomes" id="UP000310158"/>
    </source>
</evidence>
<feature type="region of interest" description="Disordered" evidence="1">
    <location>
        <begin position="49"/>
        <end position="232"/>
    </location>
</feature>
<dbReference type="Proteomes" id="UP000310158">
    <property type="component" value="Unassembled WGS sequence"/>
</dbReference>
<feature type="non-terminal residue" evidence="2">
    <location>
        <position position="232"/>
    </location>
</feature>
<feature type="compositionally biased region" description="Polar residues" evidence="1">
    <location>
        <begin position="143"/>
        <end position="152"/>
    </location>
</feature>
<comment type="caution">
    <text evidence="2">The sequence shown here is derived from an EMBL/GenBank/DDBJ whole genome shotgun (WGS) entry which is preliminary data.</text>
</comment>
<evidence type="ECO:0000256" key="1">
    <source>
        <dbReference type="SAM" id="MobiDB-lite"/>
    </source>
</evidence>
<gene>
    <name evidence="2" type="ORF">EW146_g10387</name>
</gene>
<reference evidence="2 3" key="1">
    <citation type="submission" date="2019-02" db="EMBL/GenBank/DDBJ databases">
        <title>Genome sequencing of the rare red list fungi Bondarzewia mesenterica.</title>
        <authorList>
            <person name="Buettner E."/>
            <person name="Kellner H."/>
        </authorList>
    </citation>
    <scope>NUCLEOTIDE SEQUENCE [LARGE SCALE GENOMIC DNA]</scope>
    <source>
        <strain evidence="2 3">DSM 108281</strain>
    </source>
</reference>
<proteinExistence type="predicted"/>
<accession>A0A4S4KXM9</accession>
<dbReference type="EMBL" id="SGPL01001306">
    <property type="protein sequence ID" value="THH03594.1"/>
    <property type="molecule type" value="Genomic_DNA"/>
</dbReference>
<organism evidence="2 3">
    <name type="scientific">Bondarzewia mesenterica</name>
    <dbReference type="NCBI Taxonomy" id="1095465"/>
    <lineage>
        <taxon>Eukaryota</taxon>
        <taxon>Fungi</taxon>
        <taxon>Dikarya</taxon>
        <taxon>Basidiomycota</taxon>
        <taxon>Agaricomycotina</taxon>
        <taxon>Agaricomycetes</taxon>
        <taxon>Russulales</taxon>
        <taxon>Bondarzewiaceae</taxon>
        <taxon>Bondarzewia</taxon>
    </lineage>
</organism>
<keyword evidence="3" id="KW-1185">Reference proteome</keyword>
<feature type="compositionally biased region" description="Basic and acidic residues" evidence="1">
    <location>
        <begin position="192"/>
        <end position="219"/>
    </location>
</feature>
<sequence>MLFLAEPSLRFPTTSSHLDIVPALVLDAANDVLHFHSIPLCYSRQPLHDTDDDTSSDTPWHPPPTSHSAGQRRPQRALSPPYVPGQMRRGTDSDDSSESDVDEPFLPSALPTPQSHHRHYPTNPPAPRPRQPPSTSDRFRALQISSHPVNPFTTPSRVVSSTSSLDQNASAHLRHRGPSPANSDSADESEEYMTRNDLARHVRGRRDLSERTTNWDDARASPGDQYRRANRA</sequence>
<feature type="compositionally biased region" description="Pro residues" evidence="1">
    <location>
        <begin position="122"/>
        <end position="132"/>
    </location>
</feature>
<feature type="compositionally biased region" description="Acidic residues" evidence="1">
    <location>
        <begin position="93"/>
        <end position="103"/>
    </location>
</feature>
<name>A0A4S4KXM9_9AGAM</name>
<evidence type="ECO:0000313" key="2">
    <source>
        <dbReference type="EMBL" id="THH03594.1"/>
    </source>
</evidence>
<feature type="compositionally biased region" description="Low complexity" evidence="1">
    <location>
        <begin position="153"/>
        <end position="164"/>
    </location>
</feature>